<accession>A0A6C0GPC7</accession>
<reference evidence="1 2" key="1">
    <citation type="submission" date="2020-01" db="EMBL/GenBank/DDBJ databases">
        <authorList>
            <person name="Kim M.K."/>
        </authorList>
    </citation>
    <scope>NUCLEOTIDE SEQUENCE [LARGE SCALE GENOMIC DNA]</scope>
    <source>
        <strain evidence="1 2">172606-1</strain>
    </source>
</reference>
<dbReference type="RefSeq" id="WP_162445469.1">
    <property type="nucleotide sequence ID" value="NZ_CP048222.1"/>
</dbReference>
<dbReference type="KEGG" id="rhoz:GXP67_23960"/>
<dbReference type="EMBL" id="CP048222">
    <property type="protein sequence ID" value="QHT69480.1"/>
    <property type="molecule type" value="Genomic_DNA"/>
</dbReference>
<name>A0A6C0GPC7_9BACT</name>
<dbReference type="Proteomes" id="UP000480178">
    <property type="component" value="Chromosome"/>
</dbReference>
<evidence type="ECO:0000313" key="2">
    <source>
        <dbReference type="Proteomes" id="UP000480178"/>
    </source>
</evidence>
<organism evidence="1 2">
    <name type="scientific">Rhodocytophaga rosea</name>
    <dbReference type="NCBI Taxonomy" id="2704465"/>
    <lineage>
        <taxon>Bacteria</taxon>
        <taxon>Pseudomonadati</taxon>
        <taxon>Bacteroidota</taxon>
        <taxon>Cytophagia</taxon>
        <taxon>Cytophagales</taxon>
        <taxon>Rhodocytophagaceae</taxon>
        <taxon>Rhodocytophaga</taxon>
    </lineage>
</organism>
<dbReference type="AlphaFoldDB" id="A0A6C0GPC7"/>
<gene>
    <name evidence="1" type="ORF">GXP67_23960</name>
</gene>
<sequence length="115" mass="12523">MEGEKSINEQTLEATITYLEGLPTGTSTDSAIANVDAWEQKLRSENKPEWTDIADELKNLKGFLTAGRLDGRAISQSLLRLGELTTKSASGADTSIANDLRKLGKWLTKLGESLQ</sequence>
<keyword evidence="2" id="KW-1185">Reference proteome</keyword>
<proteinExistence type="predicted"/>
<protein>
    <submittedName>
        <fullName evidence="1">Uncharacterized protein</fullName>
    </submittedName>
</protein>
<evidence type="ECO:0000313" key="1">
    <source>
        <dbReference type="EMBL" id="QHT69480.1"/>
    </source>
</evidence>